<evidence type="ECO:0000313" key="1">
    <source>
        <dbReference type="EMBL" id="ETO10280.1"/>
    </source>
</evidence>
<protein>
    <recommendedName>
        <fullName evidence="3">DOMON domain-containing protein</fullName>
    </recommendedName>
</protein>
<proteinExistence type="predicted"/>
<keyword evidence="2" id="KW-1185">Reference proteome</keyword>
<reference evidence="1 2" key="1">
    <citation type="journal article" date="2013" name="Curr. Biol.">
        <title>The Genome of the Foraminiferan Reticulomyxa filosa.</title>
        <authorList>
            <person name="Glockner G."/>
            <person name="Hulsmann N."/>
            <person name="Schleicher M."/>
            <person name="Noegel A.A."/>
            <person name="Eichinger L."/>
            <person name="Gallinger C."/>
            <person name="Pawlowski J."/>
            <person name="Sierra R."/>
            <person name="Euteneuer U."/>
            <person name="Pillet L."/>
            <person name="Moustafa A."/>
            <person name="Platzer M."/>
            <person name="Groth M."/>
            <person name="Szafranski K."/>
            <person name="Schliwa M."/>
        </authorList>
    </citation>
    <scope>NUCLEOTIDE SEQUENCE [LARGE SCALE GENOMIC DNA]</scope>
</reference>
<dbReference type="Proteomes" id="UP000023152">
    <property type="component" value="Unassembled WGS sequence"/>
</dbReference>
<name>X6MB66_RETFI</name>
<gene>
    <name evidence="1" type="ORF">RFI_27098</name>
</gene>
<accession>X6MB66</accession>
<comment type="caution">
    <text evidence="1">The sequence shown here is derived from an EMBL/GenBank/DDBJ whole genome shotgun (WGS) entry which is preliminary data.</text>
</comment>
<dbReference type="AlphaFoldDB" id="X6MB66"/>
<evidence type="ECO:0000313" key="2">
    <source>
        <dbReference type="Proteomes" id="UP000023152"/>
    </source>
</evidence>
<evidence type="ECO:0008006" key="3">
    <source>
        <dbReference type="Google" id="ProtNLM"/>
    </source>
</evidence>
<sequence length="203" mass="22618">MNNRNKKTQCVCCVYMNDGKKKDQILWKAQNVPQLLTAADIFVKEVNVRQTTVEITLTYRGTQASNVWFGIGFGSQQMIDTYGIVYQPVSGTLESKFEEHKFGNHTTGTTLPTSFLYRNVVVSGSATTVTVVRPVTISGDNRYYSFAFNQSRATQVQIPVIFARGTTQALQSHGTTTRGSGSITLQYIGMKTCFFCLSYVPIF</sequence>
<organism evidence="1 2">
    <name type="scientific">Reticulomyxa filosa</name>
    <dbReference type="NCBI Taxonomy" id="46433"/>
    <lineage>
        <taxon>Eukaryota</taxon>
        <taxon>Sar</taxon>
        <taxon>Rhizaria</taxon>
        <taxon>Retaria</taxon>
        <taxon>Foraminifera</taxon>
        <taxon>Monothalamids</taxon>
        <taxon>Reticulomyxidae</taxon>
        <taxon>Reticulomyxa</taxon>
    </lineage>
</organism>
<dbReference type="EMBL" id="ASPP01023555">
    <property type="protein sequence ID" value="ETO10280.1"/>
    <property type="molecule type" value="Genomic_DNA"/>
</dbReference>